<reference evidence="2" key="1">
    <citation type="journal article" date="2020" name="Nature">
        <title>Giant virus diversity and host interactions through global metagenomics.</title>
        <authorList>
            <person name="Schulz F."/>
            <person name="Roux S."/>
            <person name="Paez-Espino D."/>
            <person name="Jungbluth S."/>
            <person name="Walsh D.A."/>
            <person name="Denef V.J."/>
            <person name="McMahon K.D."/>
            <person name="Konstantinidis K.T."/>
            <person name="Eloe-Fadrosh E.A."/>
            <person name="Kyrpides N.C."/>
            <person name="Woyke T."/>
        </authorList>
    </citation>
    <scope>NUCLEOTIDE SEQUENCE</scope>
    <source>
        <strain evidence="2">GVMAG-M-3300009161-52</strain>
    </source>
</reference>
<accession>A0A6C0EYE0</accession>
<feature type="region of interest" description="Disordered" evidence="1">
    <location>
        <begin position="44"/>
        <end position="65"/>
    </location>
</feature>
<name>A0A6C0EYE0_9ZZZZ</name>
<sequence>MSFNDLINSNIVCDDNVEHTEHNNNYSGGGEDKASKIEKIEKIEKKDKKKESKKLSPVSTSSTSSDIHCPKLITIPLVLPNTDSITSDSTASTQSASSAASTSINPDDKVDIVIKSCKNITSKQALLIIPITNFFSNRPMLNKLINILKGESISLRLIDWFVTNYCKKYNILYNINDFRPHNPNQTQDQIQSFDNFIIIHNNYKGQLKAYSKRNFDPFCRRNRIRFYYEDGKYFITTVGQLNFFKWALENHIVDYIQKNNNLKIIDNDMNLRCETGKKAGTKIKPAQGSQGQIDESITKKNKPMDGIITVETQIKTKKGSSTRKKRKEISTAASKTLSIHNFPTTLIFD</sequence>
<evidence type="ECO:0000313" key="2">
    <source>
        <dbReference type="EMBL" id="QHT33792.1"/>
    </source>
</evidence>
<protein>
    <submittedName>
        <fullName evidence="2">Uncharacterized protein</fullName>
    </submittedName>
</protein>
<dbReference type="InterPro" id="IPR055621">
    <property type="entry name" value="DUF7197"/>
</dbReference>
<dbReference type="Pfam" id="PF23827">
    <property type="entry name" value="DUF7197"/>
    <property type="match status" value="1"/>
</dbReference>
<feature type="compositionally biased region" description="Low complexity" evidence="1">
    <location>
        <begin position="55"/>
        <end position="65"/>
    </location>
</feature>
<evidence type="ECO:0000256" key="1">
    <source>
        <dbReference type="SAM" id="MobiDB-lite"/>
    </source>
</evidence>
<organism evidence="2">
    <name type="scientific">viral metagenome</name>
    <dbReference type="NCBI Taxonomy" id="1070528"/>
    <lineage>
        <taxon>unclassified sequences</taxon>
        <taxon>metagenomes</taxon>
        <taxon>organismal metagenomes</taxon>
    </lineage>
</organism>
<feature type="compositionally biased region" description="Basic and acidic residues" evidence="1">
    <location>
        <begin position="44"/>
        <end position="54"/>
    </location>
</feature>
<dbReference type="AlphaFoldDB" id="A0A6C0EYE0"/>
<dbReference type="EMBL" id="MN738978">
    <property type="protein sequence ID" value="QHT33792.1"/>
    <property type="molecule type" value="Genomic_DNA"/>
</dbReference>
<proteinExistence type="predicted"/>